<comment type="caution">
    <text evidence="11">The sequence shown here is derived from an EMBL/GenBank/DDBJ whole genome shotgun (WGS) entry which is preliminary data.</text>
</comment>
<feature type="transmembrane region" description="Helical" evidence="9">
    <location>
        <begin position="240"/>
        <end position="261"/>
    </location>
</feature>
<dbReference type="OrthoDB" id="9766870at2"/>
<comment type="subcellular location">
    <subcellularLocation>
        <location evidence="1 9">Cell membrane</location>
        <topology evidence="1 9">Multi-pass membrane protein</topology>
    </subcellularLocation>
</comment>
<comment type="similarity">
    <text evidence="9">Belongs to the binding-protein-dependent transport system permease family.</text>
</comment>
<protein>
    <submittedName>
        <fullName evidence="11">ABC transporter permease</fullName>
    </submittedName>
</protein>
<dbReference type="GO" id="GO:0015031">
    <property type="term" value="P:protein transport"/>
    <property type="evidence" value="ECO:0007669"/>
    <property type="project" value="UniProtKB-KW"/>
</dbReference>
<evidence type="ECO:0000256" key="4">
    <source>
        <dbReference type="ARBA" id="ARBA00022692"/>
    </source>
</evidence>
<keyword evidence="6" id="KW-0653">Protein transport</keyword>
<feature type="transmembrane region" description="Helical" evidence="9">
    <location>
        <begin position="195"/>
        <end position="219"/>
    </location>
</feature>
<keyword evidence="7 9" id="KW-1133">Transmembrane helix</keyword>
<accession>A0A3S0QT93</accession>
<dbReference type="Proteomes" id="UP000278823">
    <property type="component" value="Unassembled WGS sequence"/>
</dbReference>
<evidence type="ECO:0000313" key="11">
    <source>
        <dbReference type="EMBL" id="RUM23232.1"/>
    </source>
</evidence>
<dbReference type="PANTHER" id="PTHR43386">
    <property type="entry name" value="OLIGOPEPTIDE TRANSPORT SYSTEM PERMEASE PROTEIN APPC"/>
    <property type="match status" value="1"/>
</dbReference>
<dbReference type="RefSeq" id="WP_126923236.1">
    <property type="nucleotide sequence ID" value="NZ_ML133693.1"/>
</dbReference>
<reference evidence="12" key="1">
    <citation type="submission" date="2018-11" db="EMBL/GenBank/DDBJ databases">
        <title>Rhizobium chutanense sp. nov., isolated from root nodules of Phaseolus vulgaris in China.</title>
        <authorList>
            <person name="Huo Y."/>
        </authorList>
    </citation>
    <scope>NUCLEOTIDE SEQUENCE [LARGE SCALE GENOMIC DNA]</scope>
    <source>
        <strain evidence="12">CCBAU 65647</strain>
    </source>
</reference>
<dbReference type="InterPro" id="IPR050366">
    <property type="entry name" value="BP-dependent_transpt_permease"/>
</dbReference>
<evidence type="ECO:0000313" key="12">
    <source>
        <dbReference type="Proteomes" id="UP000278823"/>
    </source>
</evidence>
<dbReference type="PANTHER" id="PTHR43386:SF1">
    <property type="entry name" value="D,D-DIPEPTIDE TRANSPORT SYSTEM PERMEASE PROTEIN DDPC-RELATED"/>
    <property type="match status" value="1"/>
</dbReference>
<organism evidence="11 12">
    <name type="scientific">Rhizobium vallis</name>
    <dbReference type="NCBI Taxonomy" id="634290"/>
    <lineage>
        <taxon>Bacteria</taxon>
        <taxon>Pseudomonadati</taxon>
        <taxon>Pseudomonadota</taxon>
        <taxon>Alphaproteobacteria</taxon>
        <taxon>Hyphomicrobiales</taxon>
        <taxon>Rhizobiaceae</taxon>
        <taxon>Rhizobium/Agrobacterium group</taxon>
        <taxon>Rhizobium</taxon>
    </lineage>
</organism>
<evidence type="ECO:0000256" key="6">
    <source>
        <dbReference type="ARBA" id="ARBA00022927"/>
    </source>
</evidence>
<dbReference type="GO" id="GO:0055085">
    <property type="term" value="P:transmembrane transport"/>
    <property type="evidence" value="ECO:0007669"/>
    <property type="project" value="InterPro"/>
</dbReference>
<keyword evidence="5" id="KW-0571">Peptide transport</keyword>
<dbReference type="EMBL" id="RJTH01000008">
    <property type="protein sequence ID" value="RUM23232.1"/>
    <property type="molecule type" value="Genomic_DNA"/>
</dbReference>
<feature type="domain" description="ABC transmembrane type-1" evidence="10">
    <location>
        <begin position="74"/>
        <end position="262"/>
    </location>
</feature>
<keyword evidence="4 9" id="KW-0812">Transmembrane</keyword>
<evidence type="ECO:0000256" key="9">
    <source>
        <dbReference type="RuleBase" id="RU363032"/>
    </source>
</evidence>
<name>A0A3S0QT93_9HYPH</name>
<dbReference type="GO" id="GO:0005886">
    <property type="term" value="C:plasma membrane"/>
    <property type="evidence" value="ECO:0007669"/>
    <property type="project" value="UniProtKB-SubCell"/>
</dbReference>
<evidence type="ECO:0000256" key="1">
    <source>
        <dbReference type="ARBA" id="ARBA00004651"/>
    </source>
</evidence>
<keyword evidence="2 9" id="KW-0813">Transport</keyword>
<feature type="transmembrane region" description="Helical" evidence="9">
    <location>
        <begin position="123"/>
        <end position="150"/>
    </location>
</feature>
<dbReference type="GO" id="GO:0015833">
    <property type="term" value="P:peptide transport"/>
    <property type="evidence" value="ECO:0007669"/>
    <property type="project" value="UniProtKB-KW"/>
</dbReference>
<sequence length="277" mass="28387">MSWPRRLLRRPEGLAGLAILLVLLSAGLLASIISPGDPLRIAGRALLAPFTDRAFPLGTDRLGRDVLAGLLYGARTSLVVGLAAAFSAMILGVCVGMAAGFAGGIVDEALMRVVDAFQIVPGFLLALAFVSTIGVSTPIIVLAIALGAWADPARLTRAQVLAIREQDYVASARVIGMHPAEIAFREILPNALPPVLALSATIVAGAILTEAALSFLGLGNPNIATWGSMIAEGRSVLRSASYLSIIPGAALAVTVLGVHLFSEGLGKALGNDGARAA</sequence>
<keyword evidence="8 9" id="KW-0472">Membrane</keyword>
<dbReference type="InterPro" id="IPR000515">
    <property type="entry name" value="MetI-like"/>
</dbReference>
<dbReference type="InterPro" id="IPR035906">
    <property type="entry name" value="MetI-like_sf"/>
</dbReference>
<dbReference type="AlphaFoldDB" id="A0A3S0QT93"/>
<proteinExistence type="inferred from homology"/>
<evidence type="ECO:0000256" key="2">
    <source>
        <dbReference type="ARBA" id="ARBA00022448"/>
    </source>
</evidence>
<evidence type="ECO:0000259" key="10">
    <source>
        <dbReference type="PROSITE" id="PS50928"/>
    </source>
</evidence>
<evidence type="ECO:0000256" key="8">
    <source>
        <dbReference type="ARBA" id="ARBA00023136"/>
    </source>
</evidence>
<dbReference type="PROSITE" id="PS50928">
    <property type="entry name" value="ABC_TM1"/>
    <property type="match status" value="1"/>
</dbReference>
<evidence type="ECO:0000256" key="5">
    <source>
        <dbReference type="ARBA" id="ARBA00022856"/>
    </source>
</evidence>
<keyword evidence="3" id="KW-1003">Cell membrane</keyword>
<feature type="transmembrane region" description="Helical" evidence="9">
    <location>
        <begin position="78"/>
        <end position="102"/>
    </location>
</feature>
<keyword evidence="12" id="KW-1185">Reference proteome</keyword>
<dbReference type="CDD" id="cd06261">
    <property type="entry name" value="TM_PBP2"/>
    <property type="match status" value="1"/>
</dbReference>
<dbReference type="Gene3D" id="1.10.3720.10">
    <property type="entry name" value="MetI-like"/>
    <property type="match status" value="1"/>
</dbReference>
<evidence type="ECO:0000256" key="3">
    <source>
        <dbReference type="ARBA" id="ARBA00022475"/>
    </source>
</evidence>
<evidence type="ECO:0000256" key="7">
    <source>
        <dbReference type="ARBA" id="ARBA00022989"/>
    </source>
</evidence>
<dbReference type="Pfam" id="PF00528">
    <property type="entry name" value="BPD_transp_1"/>
    <property type="match status" value="1"/>
</dbReference>
<dbReference type="SUPFAM" id="SSF161098">
    <property type="entry name" value="MetI-like"/>
    <property type="match status" value="1"/>
</dbReference>
<gene>
    <name evidence="11" type="ORF">EFQ99_21505</name>
</gene>